<evidence type="ECO:0000313" key="4">
    <source>
        <dbReference type="Proteomes" id="UP000273982"/>
    </source>
</evidence>
<keyword evidence="1" id="KW-0175">Coiled coil</keyword>
<evidence type="ECO:0000256" key="1">
    <source>
        <dbReference type="SAM" id="Coils"/>
    </source>
</evidence>
<dbReference type="KEGG" id="mros:EHO51_17730"/>
<dbReference type="NCBIfam" id="TIGR02780">
    <property type="entry name" value="TrbJ_Ti"/>
    <property type="match status" value="1"/>
</dbReference>
<feature type="chain" id="PRO_5018287004" evidence="2">
    <location>
        <begin position="29"/>
        <end position="247"/>
    </location>
</feature>
<evidence type="ECO:0000256" key="2">
    <source>
        <dbReference type="SAM" id="SignalP"/>
    </source>
</evidence>
<keyword evidence="2" id="KW-0732">Signal</keyword>
<sequence>MNRSRLPISASRLVLALALSLAPLGATRAQFMVFDPSNYAQNVMTAANTLQQINNQITSLQNEATMIMNQARNLANLPYSSLQTIQQSIAQTQQLLHQAQRIAYDVQQIDQAFSTHYGAANASMSSASLIDGARQRWQNSLAGFQDALRVQAGIVQGVETARSEASALISSSQSAVGTLQASQAGNQLLALQSKQLADVTALLASHGRAQSLEMARSAQAQEQAREQMRRFIAPGQAYQPGNVSMFH</sequence>
<dbReference type="InterPro" id="IPR014147">
    <property type="entry name" value="T4SS_TrbJ"/>
</dbReference>
<dbReference type="RefSeq" id="WP_124739955.1">
    <property type="nucleotide sequence ID" value="NZ_CP034086.1"/>
</dbReference>
<feature type="signal peptide" evidence="2">
    <location>
        <begin position="1"/>
        <end position="28"/>
    </location>
</feature>
<gene>
    <name evidence="3" type="primary">trbJ</name>
    <name evidence="3" type="ORF">EHO51_17730</name>
</gene>
<dbReference type="EMBL" id="CP034086">
    <property type="protein sequence ID" value="AZG78413.1"/>
    <property type="molecule type" value="Genomic_DNA"/>
</dbReference>
<proteinExistence type="predicted"/>
<dbReference type="NCBIfam" id="NF010448">
    <property type="entry name" value="PRK13874.1"/>
    <property type="match status" value="1"/>
</dbReference>
<feature type="coiled-coil region" evidence="1">
    <location>
        <begin position="43"/>
        <end position="102"/>
    </location>
</feature>
<organism evidence="3 4">
    <name type="scientific">Methylocystis rosea</name>
    <dbReference type="NCBI Taxonomy" id="173366"/>
    <lineage>
        <taxon>Bacteria</taxon>
        <taxon>Pseudomonadati</taxon>
        <taxon>Pseudomonadota</taxon>
        <taxon>Alphaproteobacteria</taxon>
        <taxon>Hyphomicrobiales</taxon>
        <taxon>Methylocystaceae</taxon>
        <taxon>Methylocystis</taxon>
    </lineage>
</organism>
<name>A0A3G8M8T7_9HYPH</name>
<reference evidence="3 4" key="1">
    <citation type="submission" date="2018-11" db="EMBL/GenBank/DDBJ databases">
        <title>Genome squencing of methanotrophic bacteria isolated from alkaline groundwater in Korea.</title>
        <authorList>
            <person name="Nguyen L.N."/>
        </authorList>
    </citation>
    <scope>NUCLEOTIDE SEQUENCE [LARGE SCALE GENOMIC DNA]</scope>
    <source>
        <strain evidence="3 4">GW6</strain>
    </source>
</reference>
<protein>
    <submittedName>
        <fullName evidence="3">P-type conjugative transfer protein TrbJ</fullName>
    </submittedName>
</protein>
<dbReference type="AlphaFoldDB" id="A0A3G8M8T7"/>
<evidence type="ECO:0000313" key="3">
    <source>
        <dbReference type="EMBL" id="AZG78413.1"/>
    </source>
</evidence>
<accession>A0A3G8M8T7</accession>
<dbReference type="Proteomes" id="UP000273982">
    <property type="component" value="Chromosome"/>
</dbReference>